<evidence type="ECO:0000313" key="1">
    <source>
        <dbReference type="EMBL" id="MBK1883681.1"/>
    </source>
</evidence>
<dbReference type="EMBL" id="JAENIJ010000025">
    <property type="protein sequence ID" value="MBK1883681.1"/>
    <property type="molecule type" value="Genomic_DNA"/>
</dbReference>
<reference evidence="1" key="1">
    <citation type="submission" date="2021-01" db="EMBL/GenBank/DDBJ databases">
        <title>Modified the classification status of verrucomicrobia.</title>
        <authorList>
            <person name="Feng X."/>
        </authorList>
    </citation>
    <scope>NUCLEOTIDE SEQUENCE</scope>
    <source>
        <strain evidence="1">KCTC 22041</strain>
    </source>
</reference>
<evidence type="ECO:0000313" key="2">
    <source>
        <dbReference type="Proteomes" id="UP000603141"/>
    </source>
</evidence>
<gene>
    <name evidence="1" type="ORF">JIN85_14785</name>
</gene>
<accession>A0A934SA55</accession>
<keyword evidence="2" id="KW-1185">Reference proteome</keyword>
<proteinExistence type="predicted"/>
<sequence>MSDIEKVECTVVGESDLAYQLRDKASESRVAWFPKSQVSFARRNRTTGESLAEIPLWLLNQKGWNA</sequence>
<dbReference type="Proteomes" id="UP000603141">
    <property type="component" value="Unassembled WGS sequence"/>
</dbReference>
<organism evidence="1 2">
    <name type="scientific">Luteolibacter pohnpeiensis</name>
    <dbReference type="NCBI Taxonomy" id="454153"/>
    <lineage>
        <taxon>Bacteria</taxon>
        <taxon>Pseudomonadati</taxon>
        <taxon>Verrucomicrobiota</taxon>
        <taxon>Verrucomicrobiia</taxon>
        <taxon>Verrucomicrobiales</taxon>
        <taxon>Verrucomicrobiaceae</taxon>
        <taxon>Luteolibacter</taxon>
    </lineage>
</organism>
<dbReference type="RefSeq" id="WP_200272074.1">
    <property type="nucleotide sequence ID" value="NZ_JAENIJ010000025.1"/>
</dbReference>
<dbReference type="AlphaFoldDB" id="A0A934SA55"/>
<protein>
    <submittedName>
        <fullName evidence="1">Uncharacterized protein</fullName>
    </submittedName>
</protein>
<comment type="caution">
    <text evidence="1">The sequence shown here is derived from an EMBL/GenBank/DDBJ whole genome shotgun (WGS) entry which is preliminary data.</text>
</comment>
<name>A0A934SA55_9BACT</name>